<comment type="caution">
    <text evidence="7">The sequence shown here is derived from an EMBL/GenBank/DDBJ whole genome shotgun (WGS) entry which is preliminary data.</text>
</comment>
<organism evidence="7 8">
    <name type="scientific">Streptomyces aureus</name>
    <dbReference type="NCBI Taxonomy" id="193461"/>
    <lineage>
        <taxon>Bacteria</taxon>
        <taxon>Bacillati</taxon>
        <taxon>Actinomycetota</taxon>
        <taxon>Actinomycetes</taxon>
        <taxon>Kitasatosporales</taxon>
        <taxon>Streptomycetaceae</taxon>
        <taxon>Streptomyces</taxon>
    </lineage>
</organism>
<accession>A0ABV4SPL2</accession>
<evidence type="ECO:0000256" key="1">
    <source>
        <dbReference type="ARBA" id="ARBA00022741"/>
    </source>
</evidence>
<dbReference type="InterPro" id="IPR027417">
    <property type="entry name" value="P-loop_NTPase"/>
</dbReference>
<dbReference type="PROSITE" id="PS51198">
    <property type="entry name" value="UVRD_HELICASE_ATP_BIND"/>
    <property type="match status" value="1"/>
</dbReference>
<reference evidence="7 8" key="1">
    <citation type="submission" date="2024-08" db="EMBL/GenBank/DDBJ databases">
        <title>Genome sequence of Streptomyces aureus CACIA-1.46HGO.</title>
        <authorList>
            <person name="Evangelista-Martinez Z."/>
        </authorList>
    </citation>
    <scope>NUCLEOTIDE SEQUENCE [LARGE SCALE GENOMIC DNA]</scope>
    <source>
        <strain evidence="7 8">CACIA-1.46HGO</strain>
    </source>
</reference>
<dbReference type="RefSeq" id="WP_372564448.1">
    <property type="nucleotide sequence ID" value="NZ_JBGOSP010000013.1"/>
</dbReference>
<dbReference type="InterPro" id="IPR014016">
    <property type="entry name" value="UvrD-like_ATP-bd"/>
</dbReference>
<dbReference type="PANTHER" id="PTHR11070:SF65">
    <property type="entry name" value="DNA 3'-5' HELICASE"/>
    <property type="match status" value="1"/>
</dbReference>
<dbReference type="Proteomes" id="UP001571476">
    <property type="component" value="Unassembled WGS sequence"/>
</dbReference>
<protein>
    <submittedName>
        <fullName evidence="7">UvrD-helicase domain-containing protein</fullName>
    </submittedName>
</protein>
<evidence type="ECO:0000256" key="4">
    <source>
        <dbReference type="ARBA" id="ARBA00022840"/>
    </source>
</evidence>
<evidence type="ECO:0000256" key="2">
    <source>
        <dbReference type="ARBA" id="ARBA00022801"/>
    </source>
</evidence>
<keyword evidence="1 5" id="KW-0547">Nucleotide-binding</keyword>
<keyword evidence="8" id="KW-1185">Reference proteome</keyword>
<keyword evidence="2 5" id="KW-0378">Hydrolase</keyword>
<keyword evidence="4 5" id="KW-0067">ATP-binding</keyword>
<evidence type="ECO:0000313" key="8">
    <source>
        <dbReference type="Proteomes" id="UP001571476"/>
    </source>
</evidence>
<evidence type="ECO:0000256" key="5">
    <source>
        <dbReference type="PROSITE-ProRule" id="PRU00560"/>
    </source>
</evidence>
<dbReference type="SUPFAM" id="SSF52540">
    <property type="entry name" value="P-loop containing nucleoside triphosphate hydrolases"/>
    <property type="match status" value="1"/>
</dbReference>
<keyword evidence="3 5" id="KW-0347">Helicase</keyword>
<dbReference type="Gene3D" id="3.40.50.300">
    <property type="entry name" value="P-loop containing nucleotide triphosphate hydrolases"/>
    <property type="match status" value="3"/>
</dbReference>
<evidence type="ECO:0000313" key="7">
    <source>
        <dbReference type="EMBL" id="MFA3839554.1"/>
    </source>
</evidence>
<name>A0ABV4SPL2_9ACTN</name>
<gene>
    <name evidence="7" type="ORF">ACEG43_25840</name>
</gene>
<feature type="domain" description="UvrD-like helicase ATP-binding" evidence="6">
    <location>
        <begin position="33"/>
        <end position="308"/>
    </location>
</feature>
<evidence type="ECO:0000256" key="3">
    <source>
        <dbReference type="ARBA" id="ARBA00022806"/>
    </source>
</evidence>
<dbReference type="Pfam" id="PF00580">
    <property type="entry name" value="UvrD-helicase"/>
    <property type="match status" value="1"/>
</dbReference>
<evidence type="ECO:0000259" key="6">
    <source>
        <dbReference type="PROSITE" id="PS51198"/>
    </source>
</evidence>
<dbReference type="EMBL" id="JBGOSP010000013">
    <property type="protein sequence ID" value="MFA3839554.1"/>
    <property type="molecule type" value="Genomic_DNA"/>
</dbReference>
<sequence length="624" mass="69755">MHEVIAAPPPVRDLQALVRHPAADLEQLREQARAAQQSAVGLPCAPGRIVRIEACPGAGKTRAIIHRHLNHPLGPRQGRAVVSFTRAASAEIARRCVEEGRPELADYPHFVGTFDSFLWTHVVRPHITSPAGQKWRRLESWDDHPMARNSGISLGDFHFQRDDPGGVRVVAPRWKKVPYALKSDADRQRYFLHWAETQMAALWREGFIAGEQLRDVSFRMLGQPERGMRIASMLASRFGEIVIDESQDLSSEDHSILAQLAARNVPLLTVGDPDQSIYGFRETSTDAEPHAMAMPAADLRLRHNWRSTQIICDLARTLRPSGEAADVAVGDHRDDAGPVLLVGLAKDGMRPALRKFEAEADRLEIREPAQRMVLAYKHATLAAAQANLKEDPPSAQLDALVWATAVLRDPGAQGKRREKAERVFSECVRHHWLGDMDVPEREHLDRHDISALEFRLVTQFVLNSLPDLHLPAGEWSRTAVQVMREHLFEKLGRFSTARALPCPKEKKSKAAVLLASKGRKPGERTDGLRSNTIHGVKGEQFEAVLVLVPPAEKSVEERQRTDIFMESWTSGQCVEPTDRAAEAMRVHYVAATRARRLLAFAVDQQYVPRLAAHLRANHVPVSEL</sequence>
<dbReference type="PANTHER" id="PTHR11070">
    <property type="entry name" value="UVRD / RECB / PCRA DNA HELICASE FAMILY MEMBER"/>
    <property type="match status" value="1"/>
</dbReference>
<proteinExistence type="predicted"/>
<dbReference type="InterPro" id="IPR000212">
    <property type="entry name" value="DNA_helicase_UvrD/REP"/>
</dbReference>
<feature type="binding site" evidence="5">
    <location>
        <begin position="54"/>
        <end position="61"/>
    </location>
    <ligand>
        <name>ATP</name>
        <dbReference type="ChEBI" id="CHEBI:30616"/>
    </ligand>
</feature>